<feature type="domain" description="HTH lysR-type" evidence="5">
    <location>
        <begin position="1"/>
        <end position="61"/>
    </location>
</feature>
<protein>
    <submittedName>
        <fullName evidence="6">LysR family transcriptional regulator</fullName>
    </submittedName>
</protein>
<comment type="similarity">
    <text evidence="1">Belongs to the LysR transcriptional regulatory family.</text>
</comment>
<keyword evidence="3" id="KW-0238">DNA-binding</keyword>
<gene>
    <name evidence="6" type="ORF">P608_21250</name>
</gene>
<dbReference type="InterPro" id="IPR000847">
    <property type="entry name" value="LysR_HTH_N"/>
</dbReference>
<dbReference type="Pfam" id="PF00126">
    <property type="entry name" value="HTH_1"/>
    <property type="match status" value="1"/>
</dbReference>
<dbReference type="PANTHER" id="PTHR30537">
    <property type="entry name" value="HTH-TYPE TRANSCRIPTIONAL REGULATOR"/>
    <property type="match status" value="1"/>
</dbReference>
<evidence type="ECO:0000313" key="7">
    <source>
        <dbReference type="Proteomes" id="UP000029549"/>
    </source>
</evidence>
<dbReference type="CDD" id="cd08422">
    <property type="entry name" value="PBP2_CrgA_like"/>
    <property type="match status" value="1"/>
</dbReference>
<dbReference type="Gene3D" id="1.10.10.10">
    <property type="entry name" value="Winged helix-like DNA-binding domain superfamily/Winged helix DNA-binding domain"/>
    <property type="match status" value="1"/>
</dbReference>
<keyword evidence="2" id="KW-0805">Transcription regulation</keyword>
<reference evidence="6 7" key="1">
    <citation type="submission" date="2013-09" db="EMBL/GenBank/DDBJ databases">
        <title>High correlation between genotypes and phenotypes of environmental bacteria Comamonas testosteroni strains.</title>
        <authorList>
            <person name="Liu L."/>
            <person name="Zhu W."/>
            <person name="Xia X."/>
            <person name="Xu B."/>
            <person name="Luo M."/>
            <person name="Wang G."/>
        </authorList>
    </citation>
    <scope>NUCLEOTIDE SEQUENCE [LARGE SCALE GENOMIC DNA]</scope>
    <source>
        <strain evidence="6 7">DF2</strain>
    </source>
</reference>
<dbReference type="InterPro" id="IPR036390">
    <property type="entry name" value="WH_DNA-bd_sf"/>
</dbReference>
<dbReference type="GO" id="GO:0003700">
    <property type="term" value="F:DNA-binding transcription factor activity"/>
    <property type="evidence" value="ECO:0007669"/>
    <property type="project" value="InterPro"/>
</dbReference>
<evidence type="ECO:0000256" key="1">
    <source>
        <dbReference type="ARBA" id="ARBA00009437"/>
    </source>
</evidence>
<proteinExistence type="inferred from homology"/>
<dbReference type="EMBL" id="AWTP01000135">
    <property type="protein sequence ID" value="KGH07207.1"/>
    <property type="molecule type" value="Genomic_DNA"/>
</dbReference>
<evidence type="ECO:0000256" key="4">
    <source>
        <dbReference type="ARBA" id="ARBA00023163"/>
    </source>
</evidence>
<evidence type="ECO:0000313" key="6">
    <source>
        <dbReference type="EMBL" id="KGH07207.1"/>
    </source>
</evidence>
<dbReference type="Proteomes" id="UP000029549">
    <property type="component" value="Unassembled WGS sequence"/>
</dbReference>
<dbReference type="GO" id="GO:0006351">
    <property type="term" value="P:DNA-templated transcription"/>
    <property type="evidence" value="ECO:0007669"/>
    <property type="project" value="TreeGrafter"/>
</dbReference>
<dbReference type="AlphaFoldDB" id="A0A0E3BSM0"/>
<keyword evidence="4" id="KW-0804">Transcription</keyword>
<dbReference type="Pfam" id="PF03466">
    <property type="entry name" value="LysR_substrate"/>
    <property type="match status" value="1"/>
</dbReference>
<evidence type="ECO:0000259" key="5">
    <source>
        <dbReference type="PROSITE" id="PS50931"/>
    </source>
</evidence>
<dbReference type="RefSeq" id="WP_034395414.1">
    <property type="nucleotide sequence ID" value="NZ_AWTO01000174.1"/>
</dbReference>
<organism evidence="6 7">
    <name type="scientific">Comamonas thiooxydans</name>
    <dbReference type="NCBI Taxonomy" id="363952"/>
    <lineage>
        <taxon>Bacteria</taxon>
        <taxon>Pseudomonadati</taxon>
        <taxon>Pseudomonadota</taxon>
        <taxon>Betaproteobacteria</taxon>
        <taxon>Burkholderiales</taxon>
        <taxon>Comamonadaceae</taxon>
        <taxon>Comamonas</taxon>
    </lineage>
</organism>
<dbReference type="PROSITE" id="PS50931">
    <property type="entry name" value="HTH_LYSR"/>
    <property type="match status" value="1"/>
</dbReference>
<dbReference type="InterPro" id="IPR058163">
    <property type="entry name" value="LysR-type_TF_proteobact-type"/>
</dbReference>
<keyword evidence="7" id="KW-1185">Reference proteome</keyword>
<dbReference type="PANTHER" id="PTHR30537:SF5">
    <property type="entry name" value="HTH-TYPE TRANSCRIPTIONAL ACTIVATOR TTDR-RELATED"/>
    <property type="match status" value="1"/>
</dbReference>
<evidence type="ECO:0000256" key="3">
    <source>
        <dbReference type="ARBA" id="ARBA00023125"/>
    </source>
</evidence>
<dbReference type="Gene3D" id="3.40.190.290">
    <property type="match status" value="1"/>
</dbReference>
<comment type="caution">
    <text evidence="6">The sequence shown here is derived from an EMBL/GenBank/DDBJ whole genome shotgun (WGS) entry which is preliminary data.</text>
</comment>
<evidence type="ECO:0000256" key="2">
    <source>
        <dbReference type="ARBA" id="ARBA00023015"/>
    </source>
</evidence>
<dbReference type="InterPro" id="IPR005119">
    <property type="entry name" value="LysR_subst-bd"/>
</dbReference>
<dbReference type="SUPFAM" id="SSF46785">
    <property type="entry name" value="Winged helix' DNA-binding domain"/>
    <property type="match status" value="1"/>
</dbReference>
<dbReference type="FunFam" id="1.10.10.10:FF:000001">
    <property type="entry name" value="LysR family transcriptional regulator"/>
    <property type="match status" value="1"/>
</dbReference>
<dbReference type="SUPFAM" id="SSF53850">
    <property type="entry name" value="Periplasmic binding protein-like II"/>
    <property type="match status" value="1"/>
</dbReference>
<accession>A0A0E3BSM0</accession>
<dbReference type="GO" id="GO:0043565">
    <property type="term" value="F:sequence-specific DNA binding"/>
    <property type="evidence" value="ECO:0007669"/>
    <property type="project" value="TreeGrafter"/>
</dbReference>
<dbReference type="FunFam" id="3.40.190.290:FF:000001">
    <property type="entry name" value="Transcriptional regulator, LysR family"/>
    <property type="match status" value="1"/>
</dbReference>
<sequence length="309" mass="34695">MEPNRLTDITAFVLAVRTGSFTAAADLLGSTRSAVSKSVARLESRHDVRLLNRSTRTLSLTDEGSIAFERWQQILDDLEEVDATMSLRRGHPTGLLKLTAPFSFGQRYILPVLDDYLRQWPEVRAHVSFTDRFVDLIEEGFDVAVRIGEPNENSLLMGRTIAWQQFVTCAAPAYLERKGTPRTPHEIAAHDTIVFLSSDKPRPWDFQEAGAAMQVAHPGRLNLDSSEAMRAAALAGFGLVNLPTYILGEDLHQGRLVEVLQDWRPAPDAIRLVYPTRRHLSPRVRTFIDLLAESWGKHAPWEARAQAHI</sequence>
<name>A0A0E3BSM0_9BURK</name>
<dbReference type="InterPro" id="IPR036388">
    <property type="entry name" value="WH-like_DNA-bd_sf"/>
</dbReference>